<dbReference type="InterPro" id="IPR005824">
    <property type="entry name" value="KOW"/>
</dbReference>
<keyword evidence="3" id="KW-0687">Ribonucleoprotein</keyword>
<evidence type="ECO:0000313" key="8">
    <source>
        <dbReference type="Proteomes" id="UP000053105"/>
    </source>
</evidence>
<dbReference type="EMBL" id="KQ435850">
    <property type="protein sequence ID" value="KOX70965.1"/>
    <property type="molecule type" value="Genomic_DNA"/>
</dbReference>
<evidence type="ECO:0000256" key="1">
    <source>
        <dbReference type="ARBA" id="ARBA00010618"/>
    </source>
</evidence>
<feature type="domain" description="KOW" evidence="6">
    <location>
        <begin position="89"/>
        <end position="116"/>
    </location>
</feature>
<evidence type="ECO:0000256" key="2">
    <source>
        <dbReference type="ARBA" id="ARBA00022980"/>
    </source>
</evidence>
<evidence type="ECO:0000259" key="6">
    <source>
        <dbReference type="SMART" id="SM00739"/>
    </source>
</evidence>
<organism evidence="7 8">
    <name type="scientific">Melipona quadrifasciata</name>
    <dbReference type="NCBI Taxonomy" id="166423"/>
    <lineage>
        <taxon>Eukaryota</taxon>
        <taxon>Metazoa</taxon>
        <taxon>Ecdysozoa</taxon>
        <taxon>Arthropoda</taxon>
        <taxon>Hexapoda</taxon>
        <taxon>Insecta</taxon>
        <taxon>Pterygota</taxon>
        <taxon>Neoptera</taxon>
        <taxon>Endopterygota</taxon>
        <taxon>Hymenoptera</taxon>
        <taxon>Apocrita</taxon>
        <taxon>Aculeata</taxon>
        <taxon>Apoidea</taxon>
        <taxon>Anthophila</taxon>
        <taxon>Apidae</taxon>
        <taxon>Melipona</taxon>
    </lineage>
</organism>
<dbReference type="InterPro" id="IPR041988">
    <property type="entry name" value="Ribosomal_uL24_KOW"/>
</dbReference>
<evidence type="ECO:0000313" key="7">
    <source>
        <dbReference type="EMBL" id="KOX70965.1"/>
    </source>
</evidence>
<dbReference type="Proteomes" id="UP000053105">
    <property type="component" value="Unassembled WGS sequence"/>
</dbReference>
<proteinExistence type="inferred from homology"/>
<protein>
    <recommendedName>
        <fullName evidence="4">Large ribosomal subunit protein uL24m</fullName>
    </recommendedName>
    <alternativeName>
        <fullName evidence="5">39S ribosomal protein L24, mitochondrial</fullName>
    </alternativeName>
</protein>
<accession>A0A0M8ZTR6</accession>
<dbReference type="InterPro" id="IPR003256">
    <property type="entry name" value="Ribosomal_uL24"/>
</dbReference>
<dbReference type="Pfam" id="PF00467">
    <property type="entry name" value="KOW"/>
    <property type="match status" value="1"/>
</dbReference>
<evidence type="ECO:0000256" key="3">
    <source>
        <dbReference type="ARBA" id="ARBA00023274"/>
    </source>
</evidence>
<comment type="similarity">
    <text evidence="1">Belongs to the universal ribosomal protein uL24 family.</text>
</comment>
<dbReference type="Pfam" id="PF17136">
    <property type="entry name" value="ribosomal_L24"/>
    <property type="match status" value="1"/>
</dbReference>
<dbReference type="PROSITE" id="PS01108">
    <property type="entry name" value="RIBOSOMAL_L24"/>
    <property type="match status" value="1"/>
</dbReference>
<sequence length="253" mass="30249">MRLVTTLFGKLGEWSKKYANLPDRYIDRISERVLWKSPPGKPQYLNRKIVANRKLYYSIHRPWTSHFQFQNWVLKRRHWCPLEPIKDWSFFRGDRVEVLTGPDKGKQGIVHDIIQERNWVIVQGLNTKAIIYNKRKDFPGICRRMELPLLVNLQVKLVDPFDMKATSMEWRYTEEGEYVRVSLRTGRIIPIPVASKETVDYKSPDIYVEQSKDTTVEDVKELTFEAKLKTFEMDIMDKMDIKEDRIPKKSYWY</sequence>
<dbReference type="GO" id="GO:1990904">
    <property type="term" value="C:ribonucleoprotein complex"/>
    <property type="evidence" value="ECO:0007669"/>
    <property type="project" value="UniProtKB-KW"/>
</dbReference>
<dbReference type="InterPro" id="IPR014722">
    <property type="entry name" value="Rib_uL2_dom2"/>
</dbReference>
<dbReference type="Gene3D" id="2.30.30.30">
    <property type="match status" value="1"/>
</dbReference>
<keyword evidence="8" id="KW-1185">Reference proteome</keyword>
<dbReference type="AlphaFoldDB" id="A0A0M8ZTR6"/>
<dbReference type="SUPFAM" id="SSF50104">
    <property type="entry name" value="Translation proteins SH3-like domain"/>
    <property type="match status" value="1"/>
</dbReference>
<reference evidence="7 8" key="1">
    <citation type="submission" date="2015-07" db="EMBL/GenBank/DDBJ databases">
        <title>The genome of Melipona quadrifasciata.</title>
        <authorList>
            <person name="Pan H."/>
            <person name="Kapheim K."/>
        </authorList>
    </citation>
    <scope>NUCLEOTIDE SEQUENCE [LARGE SCALE GENOMIC DNA]</scope>
    <source>
        <strain evidence="7">0111107301</strain>
        <tissue evidence="7">Whole body</tissue>
    </source>
</reference>
<dbReference type="InterPro" id="IPR057264">
    <property type="entry name" value="Ribosomal_uL24_C"/>
</dbReference>
<keyword evidence="2 7" id="KW-0689">Ribosomal protein</keyword>
<dbReference type="GO" id="GO:0006412">
    <property type="term" value="P:translation"/>
    <property type="evidence" value="ECO:0007669"/>
    <property type="project" value="InterPro"/>
</dbReference>
<dbReference type="InterPro" id="IPR008991">
    <property type="entry name" value="Translation_prot_SH3-like_sf"/>
</dbReference>
<dbReference type="GO" id="GO:0005840">
    <property type="term" value="C:ribosome"/>
    <property type="evidence" value="ECO:0007669"/>
    <property type="project" value="UniProtKB-KW"/>
</dbReference>
<dbReference type="PANTHER" id="PTHR12903">
    <property type="entry name" value="MITOCHONDRIAL RIBOSOMAL PROTEIN L24"/>
    <property type="match status" value="1"/>
</dbReference>
<dbReference type="CDD" id="cd06089">
    <property type="entry name" value="KOW_RPL26"/>
    <property type="match status" value="1"/>
</dbReference>
<dbReference type="STRING" id="166423.A0A0M8ZTR6"/>
<evidence type="ECO:0000256" key="5">
    <source>
        <dbReference type="ARBA" id="ARBA00035357"/>
    </source>
</evidence>
<dbReference type="SMART" id="SM00739">
    <property type="entry name" value="KOW"/>
    <property type="match status" value="1"/>
</dbReference>
<gene>
    <name evidence="7" type="ORF">WN51_03394</name>
</gene>
<evidence type="ECO:0000256" key="4">
    <source>
        <dbReference type="ARBA" id="ARBA00035283"/>
    </source>
</evidence>
<dbReference type="InterPro" id="IPR005825">
    <property type="entry name" value="Ribosomal_uL24_CS"/>
</dbReference>
<dbReference type="OrthoDB" id="359154at2759"/>
<dbReference type="GO" id="GO:0003723">
    <property type="term" value="F:RNA binding"/>
    <property type="evidence" value="ECO:0007669"/>
    <property type="project" value="InterPro"/>
</dbReference>
<dbReference type="GO" id="GO:0003735">
    <property type="term" value="F:structural constituent of ribosome"/>
    <property type="evidence" value="ECO:0007669"/>
    <property type="project" value="InterPro"/>
</dbReference>
<name>A0A0M8ZTR6_9HYME</name>